<dbReference type="PROSITE" id="PS51640">
    <property type="entry name" value="MRG"/>
    <property type="match status" value="1"/>
</dbReference>
<evidence type="ECO:0000313" key="2">
    <source>
        <dbReference type="EMBL" id="PIC30672.1"/>
    </source>
</evidence>
<reference evidence="3" key="1">
    <citation type="submission" date="2017-10" db="EMBL/GenBank/DDBJ databases">
        <title>Rapid genome shrinkage in a self-fertile nematode reveals novel sperm competition proteins.</title>
        <authorList>
            <person name="Yin D."/>
            <person name="Schwarz E.M."/>
            <person name="Thomas C.G."/>
            <person name="Felde R.L."/>
            <person name="Korf I.F."/>
            <person name="Cutter A.D."/>
            <person name="Schartner C.M."/>
            <person name="Ralston E.J."/>
            <person name="Meyer B.J."/>
            <person name="Haag E.S."/>
        </authorList>
    </citation>
    <scope>NUCLEOTIDE SEQUENCE [LARGE SCALE GENOMIC DNA]</scope>
    <source>
        <strain evidence="3">JU1422</strain>
    </source>
</reference>
<evidence type="ECO:0000313" key="3">
    <source>
        <dbReference type="Proteomes" id="UP000230233"/>
    </source>
</evidence>
<dbReference type="EMBL" id="PDUG01000005">
    <property type="protein sequence ID" value="PIC30672.1"/>
    <property type="molecule type" value="Genomic_DNA"/>
</dbReference>
<proteinExistence type="predicted"/>
<dbReference type="Gene3D" id="1.10.274.30">
    <property type="entry name" value="MRG domain"/>
    <property type="match status" value="1"/>
</dbReference>
<organism evidence="2 3">
    <name type="scientific">Caenorhabditis nigoni</name>
    <dbReference type="NCBI Taxonomy" id="1611254"/>
    <lineage>
        <taxon>Eukaryota</taxon>
        <taxon>Metazoa</taxon>
        <taxon>Ecdysozoa</taxon>
        <taxon>Nematoda</taxon>
        <taxon>Chromadorea</taxon>
        <taxon>Rhabditida</taxon>
        <taxon>Rhabditina</taxon>
        <taxon>Rhabditomorpha</taxon>
        <taxon>Rhabditoidea</taxon>
        <taxon>Rhabditidae</taxon>
        <taxon>Peloderinae</taxon>
        <taxon>Caenorhabditis</taxon>
    </lineage>
</organism>
<keyword evidence="3" id="KW-1185">Reference proteome</keyword>
<sequence>MHKAVVAKSNFWEFYIKNERKSPKNRYILWRCPNLAKIGLEQLLYKTEWTDAQKQATRFATQQKKRRSEDPNYVIVEFKATEHYGFVHLLRLFTKLPNLIHGSGQSGVLEYRDVIDKYRLNGHLDSSKFVFFIFNKQFYGTF</sequence>
<feature type="domain" description="MRG" evidence="1">
    <location>
        <begin position="41"/>
        <end position="101"/>
    </location>
</feature>
<protein>
    <recommendedName>
        <fullName evidence="1">MRG domain-containing protein</fullName>
    </recommendedName>
</protein>
<dbReference type="Proteomes" id="UP000230233">
    <property type="component" value="Chromosome V"/>
</dbReference>
<name>A0A2G5TTR5_9PELO</name>
<accession>A0A2G5TTR5</accession>
<dbReference type="AlphaFoldDB" id="A0A2G5TTR5"/>
<gene>
    <name evidence="2" type="primary">Cnig_chr_V.g21838</name>
    <name evidence="2" type="ORF">B9Z55_021838</name>
</gene>
<comment type="caution">
    <text evidence="2">The sequence shown here is derived from an EMBL/GenBank/DDBJ whole genome shotgun (WGS) entry which is preliminary data.</text>
</comment>
<dbReference type="InterPro" id="IPR038217">
    <property type="entry name" value="MRG_C_sf"/>
</dbReference>
<dbReference type="Pfam" id="PF05712">
    <property type="entry name" value="MRG"/>
    <property type="match status" value="1"/>
</dbReference>
<evidence type="ECO:0000259" key="1">
    <source>
        <dbReference type="Pfam" id="PF05712"/>
    </source>
</evidence>
<dbReference type="InterPro" id="IPR026541">
    <property type="entry name" value="MRG_dom"/>
</dbReference>
<dbReference type="OrthoDB" id="124855at2759"/>